<evidence type="ECO:0000313" key="2">
    <source>
        <dbReference type="EMBL" id="RDH21206.1"/>
    </source>
</evidence>
<feature type="compositionally biased region" description="Low complexity" evidence="1">
    <location>
        <begin position="135"/>
        <end position="155"/>
    </location>
</feature>
<feature type="region of interest" description="Disordered" evidence="1">
    <location>
        <begin position="1"/>
        <end position="155"/>
    </location>
</feature>
<feature type="region of interest" description="Disordered" evidence="1">
    <location>
        <begin position="415"/>
        <end position="445"/>
    </location>
</feature>
<feature type="compositionally biased region" description="Basic and acidic residues" evidence="1">
    <location>
        <begin position="333"/>
        <end position="344"/>
    </location>
</feature>
<feature type="compositionally biased region" description="Basic and acidic residues" evidence="1">
    <location>
        <begin position="256"/>
        <end position="287"/>
    </location>
</feature>
<feature type="compositionally biased region" description="Low complexity" evidence="1">
    <location>
        <begin position="59"/>
        <end position="71"/>
    </location>
</feature>
<accession>A0A370C3N3</accession>
<feature type="compositionally biased region" description="Low complexity" evidence="1">
    <location>
        <begin position="173"/>
        <end position="186"/>
    </location>
</feature>
<feature type="compositionally biased region" description="Basic residues" evidence="1">
    <location>
        <begin position="72"/>
        <end position="89"/>
    </location>
</feature>
<evidence type="ECO:0000256" key="1">
    <source>
        <dbReference type="SAM" id="MobiDB-lite"/>
    </source>
</evidence>
<gene>
    <name evidence="2" type="ORF">M747DRAFT_314403</name>
</gene>
<organism evidence="2 3">
    <name type="scientific">Aspergillus niger ATCC 13496</name>
    <dbReference type="NCBI Taxonomy" id="1353008"/>
    <lineage>
        <taxon>Eukaryota</taxon>
        <taxon>Fungi</taxon>
        <taxon>Dikarya</taxon>
        <taxon>Ascomycota</taxon>
        <taxon>Pezizomycotina</taxon>
        <taxon>Eurotiomycetes</taxon>
        <taxon>Eurotiomycetidae</taxon>
        <taxon>Eurotiales</taxon>
        <taxon>Aspergillaceae</taxon>
        <taxon>Aspergillus</taxon>
        <taxon>Aspergillus subgen. Circumdati</taxon>
    </lineage>
</organism>
<protein>
    <submittedName>
        <fullName evidence="2">Uncharacterized protein</fullName>
    </submittedName>
</protein>
<feature type="compositionally biased region" description="Polar residues" evidence="1">
    <location>
        <begin position="102"/>
        <end position="116"/>
    </location>
</feature>
<feature type="compositionally biased region" description="Low complexity" evidence="1">
    <location>
        <begin position="16"/>
        <end position="27"/>
    </location>
</feature>
<feature type="compositionally biased region" description="Low complexity" evidence="1">
    <location>
        <begin position="421"/>
        <end position="434"/>
    </location>
</feature>
<feature type="region of interest" description="Disordered" evidence="1">
    <location>
        <begin position="173"/>
        <end position="196"/>
    </location>
</feature>
<dbReference type="EMBL" id="KZ851911">
    <property type="protein sequence ID" value="RDH21206.1"/>
    <property type="molecule type" value="Genomic_DNA"/>
</dbReference>
<reference evidence="2 3" key="1">
    <citation type="submission" date="2018-07" db="EMBL/GenBank/DDBJ databases">
        <title>Section-level genome sequencing of Aspergillus section Nigri to investigate inter- and intra-species variation.</title>
        <authorList>
            <consortium name="DOE Joint Genome Institute"/>
            <person name="Vesth T.C."/>
            <person name="Nybo J.L."/>
            <person name="Theobald S."/>
            <person name="Frisvad J.C."/>
            <person name="Larsen T.O."/>
            <person name="Nielsen K.F."/>
            <person name="Hoof J.B."/>
            <person name="Brandl J."/>
            <person name="Salamov A."/>
            <person name="Riley R."/>
            <person name="Gladden J.M."/>
            <person name="Phatale P."/>
            <person name="Nielsen M.T."/>
            <person name="Lyhne E.K."/>
            <person name="Kogle M.E."/>
            <person name="Strasser K."/>
            <person name="McDonnell E."/>
            <person name="Barry K."/>
            <person name="Clum A."/>
            <person name="Chen C."/>
            <person name="Nolan M."/>
            <person name="Sandor L."/>
            <person name="Kuo A."/>
            <person name="Lipzen A."/>
            <person name="Hainaut M."/>
            <person name="Drula E."/>
            <person name="Tsang A."/>
            <person name="Magnuson J.K."/>
            <person name="Henrissat B."/>
            <person name="Wiebenga A."/>
            <person name="Simmons B.A."/>
            <person name="Makela M.R."/>
            <person name="De vries R.P."/>
            <person name="Grigoriev I.V."/>
            <person name="Mortensen U.H."/>
            <person name="Baker S.E."/>
            <person name="Andersen M.R."/>
        </authorList>
    </citation>
    <scope>NUCLEOTIDE SEQUENCE [LARGE SCALE GENOMIC DNA]</scope>
    <source>
        <strain evidence="2 3">ATCC 13496</strain>
    </source>
</reference>
<proteinExistence type="predicted"/>
<dbReference type="Proteomes" id="UP000253845">
    <property type="component" value="Unassembled WGS sequence"/>
</dbReference>
<sequence>MATVTFASQPGEENPTNTTTKTKTKTTTLRRWLTFSTSSRPSTNSSPRPKPLRRPTPKPTTSTTTTTTTSRLYRRVTLPRRSSRSKTKPRTISPNDEHTPISLLTSINTDANTTTQPPHPVADTTNPTTPPPTSPTSTTSKIRSRSPLSPLSPISLNFSTLFNLSPRSKTIEESSSTYSSSASSSEVQIPPPTVSQEQLTSSYAEYCEAFTAGLTEESYLYQEGETGKGCQPVKEVVIKEEKEKEERQGRCMEGIKGTEEKGKEGEQEERAIPGNDDQREILHWLRESEDEEGNGNSGSDGDDVPLRMSPPARILTPARYEQSRRAARQPQRGKQEKQEHHEDQQQQQQQRHAWWTALRNQSINSCNVASPMGSPEMAARDVDAPVGCNHKKRAHRGIPSILLHTAYADTTKEKCRDKGKSSSPLSSHSLTTGHATFHHEDPSSAPCSDALLAFSGCGVVD</sequence>
<dbReference type="AlphaFoldDB" id="A0A370C3N3"/>
<name>A0A370C3N3_ASPNG</name>
<evidence type="ECO:0000313" key="3">
    <source>
        <dbReference type="Proteomes" id="UP000253845"/>
    </source>
</evidence>
<dbReference type="VEuPathDB" id="FungiDB:M747DRAFT_314403"/>
<feature type="region of interest" description="Disordered" evidence="1">
    <location>
        <begin position="243"/>
        <end position="353"/>
    </location>
</feature>
<feature type="compositionally biased region" description="Low complexity" evidence="1">
    <location>
        <begin position="36"/>
        <end position="47"/>
    </location>
</feature>